<dbReference type="PANTHER" id="PTHR46797:SF20">
    <property type="entry name" value="BLR4304 PROTEIN"/>
    <property type="match status" value="1"/>
</dbReference>
<dbReference type="InterPro" id="IPR013096">
    <property type="entry name" value="Cupin_2"/>
</dbReference>
<protein>
    <submittedName>
        <fullName evidence="3">Helix-turn-helix domain-containing protein</fullName>
    </submittedName>
</protein>
<dbReference type="EMBL" id="VCPC01000001">
    <property type="protein sequence ID" value="TMV15503.1"/>
    <property type="molecule type" value="Genomic_DNA"/>
</dbReference>
<reference evidence="3 4" key="1">
    <citation type="submission" date="2019-05" db="EMBL/GenBank/DDBJ databases">
        <title>Marivita sp. nov. isolated from sea sediment.</title>
        <authorList>
            <person name="Kim W."/>
        </authorList>
    </citation>
    <scope>NUCLEOTIDE SEQUENCE [LARGE SCALE GENOMIC DNA]</scope>
    <source>
        <strain evidence="3 4">CAU 1492</strain>
    </source>
</reference>
<evidence type="ECO:0000313" key="4">
    <source>
        <dbReference type="Proteomes" id="UP001191082"/>
    </source>
</evidence>
<dbReference type="InterPro" id="IPR010982">
    <property type="entry name" value="Lambda_DNA-bd_dom_sf"/>
</dbReference>
<dbReference type="InterPro" id="IPR011051">
    <property type="entry name" value="RmlC_Cupin_sf"/>
</dbReference>
<dbReference type="Gene3D" id="2.60.120.10">
    <property type="entry name" value="Jelly Rolls"/>
    <property type="match status" value="1"/>
</dbReference>
<name>A0ABY2XER5_9RHOB</name>
<dbReference type="PROSITE" id="PS50943">
    <property type="entry name" value="HTH_CROC1"/>
    <property type="match status" value="1"/>
</dbReference>
<dbReference type="SUPFAM" id="SSF47413">
    <property type="entry name" value="lambda repressor-like DNA-binding domains"/>
    <property type="match status" value="1"/>
</dbReference>
<dbReference type="Pfam" id="PF07883">
    <property type="entry name" value="Cupin_2"/>
    <property type="match status" value="1"/>
</dbReference>
<keyword evidence="4" id="KW-1185">Reference proteome</keyword>
<dbReference type="Proteomes" id="UP001191082">
    <property type="component" value="Unassembled WGS sequence"/>
</dbReference>
<dbReference type="InterPro" id="IPR050807">
    <property type="entry name" value="TransReg_Diox_bact_type"/>
</dbReference>
<accession>A0ABY2XER5</accession>
<gene>
    <name evidence="3" type="ORF">FGK64_06005</name>
</gene>
<feature type="domain" description="HTH cro/C1-type" evidence="2">
    <location>
        <begin position="11"/>
        <end position="65"/>
    </location>
</feature>
<proteinExistence type="predicted"/>
<evidence type="ECO:0000259" key="2">
    <source>
        <dbReference type="PROSITE" id="PS50943"/>
    </source>
</evidence>
<organism evidence="3 4">
    <name type="scientific">Arenibacterium halophilum</name>
    <dbReference type="NCBI Taxonomy" id="2583821"/>
    <lineage>
        <taxon>Bacteria</taxon>
        <taxon>Pseudomonadati</taxon>
        <taxon>Pseudomonadota</taxon>
        <taxon>Alphaproteobacteria</taxon>
        <taxon>Rhodobacterales</taxon>
        <taxon>Paracoccaceae</taxon>
        <taxon>Arenibacterium</taxon>
    </lineage>
</organism>
<evidence type="ECO:0000313" key="3">
    <source>
        <dbReference type="EMBL" id="TMV15503.1"/>
    </source>
</evidence>
<dbReference type="Gene3D" id="1.10.260.40">
    <property type="entry name" value="lambda repressor-like DNA-binding domains"/>
    <property type="match status" value="1"/>
</dbReference>
<dbReference type="InterPro" id="IPR014710">
    <property type="entry name" value="RmlC-like_jellyroll"/>
</dbReference>
<dbReference type="SMART" id="SM00530">
    <property type="entry name" value="HTH_XRE"/>
    <property type="match status" value="1"/>
</dbReference>
<dbReference type="Pfam" id="PF01381">
    <property type="entry name" value="HTH_3"/>
    <property type="match status" value="1"/>
</dbReference>
<keyword evidence="1" id="KW-0238">DNA-binding</keyword>
<sequence length="201" mass="22026">MSTRQQIGKRVRRLRKGRDQTLAELARLSGVSVSTISKIENDALSPTLDVILKLCDGLNVEIGDLVSEDDGTQTDTAPNSRFSVARKDSGVLFDTPNYDYLYLCPDVKRKQMVPILARVKARSMTEFGTLFSHGGEEFLFVLKGEIEVHSAFYETVRLAQGDGVYLDSSMGHAYVSANGQDAEVLCICTEPKAQGEGESAI</sequence>
<dbReference type="CDD" id="cd00093">
    <property type="entry name" value="HTH_XRE"/>
    <property type="match status" value="1"/>
</dbReference>
<dbReference type="PANTHER" id="PTHR46797">
    <property type="entry name" value="HTH-TYPE TRANSCRIPTIONAL REGULATOR"/>
    <property type="match status" value="1"/>
</dbReference>
<dbReference type="CDD" id="cd02209">
    <property type="entry name" value="cupin_XRE_C"/>
    <property type="match status" value="1"/>
</dbReference>
<evidence type="ECO:0000256" key="1">
    <source>
        <dbReference type="ARBA" id="ARBA00023125"/>
    </source>
</evidence>
<dbReference type="RefSeq" id="WP_138862848.1">
    <property type="nucleotide sequence ID" value="NZ_VCPC01000001.1"/>
</dbReference>
<dbReference type="InterPro" id="IPR001387">
    <property type="entry name" value="Cro/C1-type_HTH"/>
</dbReference>
<dbReference type="SUPFAM" id="SSF51182">
    <property type="entry name" value="RmlC-like cupins"/>
    <property type="match status" value="1"/>
</dbReference>
<comment type="caution">
    <text evidence="3">The sequence shown here is derived from an EMBL/GenBank/DDBJ whole genome shotgun (WGS) entry which is preliminary data.</text>
</comment>